<keyword evidence="1" id="KW-1133">Transmembrane helix</keyword>
<feature type="transmembrane region" description="Helical" evidence="1">
    <location>
        <begin position="18"/>
        <end position="43"/>
    </location>
</feature>
<name>A0ABU9G948_9GAMM</name>
<reference evidence="2 3" key="1">
    <citation type="submission" date="2024-02" db="EMBL/GenBank/DDBJ databases">
        <title>Bacteria isolated from the canopy kelp, Nereocystis luetkeana.</title>
        <authorList>
            <person name="Pfister C.A."/>
            <person name="Younker I.T."/>
            <person name="Light S.H."/>
        </authorList>
    </citation>
    <scope>NUCLEOTIDE SEQUENCE [LARGE SCALE GENOMIC DNA]</scope>
    <source>
        <strain evidence="2 3">TI.4.07</strain>
    </source>
</reference>
<keyword evidence="1" id="KW-0812">Transmembrane</keyword>
<protein>
    <submittedName>
        <fullName evidence="2">DUF2254 domain-containing protein</fullName>
    </submittedName>
</protein>
<comment type="caution">
    <text evidence="2">The sequence shown here is derived from an EMBL/GenBank/DDBJ whole genome shotgun (WGS) entry which is preliminary data.</text>
</comment>
<dbReference type="RefSeq" id="WP_341567688.1">
    <property type="nucleotide sequence ID" value="NZ_JBAKAR010000012.1"/>
</dbReference>
<dbReference type="Pfam" id="PF10011">
    <property type="entry name" value="DUF2254"/>
    <property type="match status" value="1"/>
</dbReference>
<organism evidence="2 3">
    <name type="scientific">Marinomonas arenicola</name>
    <dbReference type="NCBI Taxonomy" id="569601"/>
    <lineage>
        <taxon>Bacteria</taxon>
        <taxon>Pseudomonadati</taxon>
        <taxon>Pseudomonadota</taxon>
        <taxon>Gammaproteobacteria</taxon>
        <taxon>Oceanospirillales</taxon>
        <taxon>Oceanospirillaceae</taxon>
        <taxon>Marinomonas</taxon>
    </lineage>
</organism>
<evidence type="ECO:0000313" key="2">
    <source>
        <dbReference type="EMBL" id="MEL0614144.1"/>
    </source>
</evidence>
<sequence length="439" mass="49441">MINSTQLLKTYDAVKTSFWFTPCLILLGTLFTCALLLSIDLYSDLHRAHWLHFLYHSDPDIIRSLLTTIASSVMTVVSITFSITIVALTNASSQFGPRLIRNFMEDISTQVVLGVFISLFVYCLILTRMTDNFAEPAFLPGLSIAGAAMMTLFGILLLIYFIHHVAQNLQSDHIIDNVYSELQNSIEKIFDQQKEKESTTQDDHIATKSASPLLLKSPQCGYVQAINYDQLTALMSKLDGYLEVLVAPGDFVVYRKTSMRSTIKKLSTADEKSLHDCFTFGSKRTPIQDPEFAVDQLVEIALRALSPGINDPYSAIACVDKLTAMICDLTQETFPQGTAFDREGVKRMDYKVTSFEGLANTAYDQIRQYSPNCLAVCLRQLEGLACIAEQARKPSHWAFVRHQKHMIEHGLKQQNFIDLDREKINSRLQHLNELLQSDG</sequence>
<proteinExistence type="predicted"/>
<keyword evidence="3" id="KW-1185">Reference proteome</keyword>
<gene>
    <name evidence="2" type="ORF">V6242_13395</name>
</gene>
<evidence type="ECO:0000313" key="3">
    <source>
        <dbReference type="Proteomes" id="UP001379949"/>
    </source>
</evidence>
<accession>A0ABU9G948</accession>
<dbReference type="EMBL" id="JBAKAR010000012">
    <property type="protein sequence ID" value="MEL0614144.1"/>
    <property type="molecule type" value="Genomic_DNA"/>
</dbReference>
<feature type="transmembrane region" description="Helical" evidence="1">
    <location>
        <begin position="107"/>
        <end position="125"/>
    </location>
</feature>
<keyword evidence="1" id="KW-0472">Membrane</keyword>
<evidence type="ECO:0000256" key="1">
    <source>
        <dbReference type="SAM" id="Phobius"/>
    </source>
</evidence>
<feature type="transmembrane region" description="Helical" evidence="1">
    <location>
        <begin position="64"/>
        <end position="87"/>
    </location>
</feature>
<dbReference type="InterPro" id="IPR018723">
    <property type="entry name" value="DUF2254_membrane"/>
</dbReference>
<feature type="transmembrane region" description="Helical" evidence="1">
    <location>
        <begin position="137"/>
        <end position="162"/>
    </location>
</feature>
<dbReference type="Proteomes" id="UP001379949">
    <property type="component" value="Unassembled WGS sequence"/>
</dbReference>